<evidence type="ECO:0000313" key="7">
    <source>
        <dbReference type="Proteomes" id="UP000219440"/>
    </source>
</evidence>
<dbReference type="Pfam" id="PF07804">
    <property type="entry name" value="HipA_C"/>
    <property type="match status" value="1"/>
</dbReference>
<accession>A0A2C8ZTA4</accession>
<dbReference type="RefSeq" id="WP_097060983.1">
    <property type="nucleotide sequence ID" value="NZ_BMLC01000005.1"/>
</dbReference>
<evidence type="ECO:0000256" key="1">
    <source>
        <dbReference type="ARBA" id="ARBA00010164"/>
    </source>
</evidence>
<keyword evidence="3 6" id="KW-0418">Kinase</keyword>
<keyword evidence="2" id="KW-0808">Transferase</keyword>
<dbReference type="InterPro" id="IPR012893">
    <property type="entry name" value="HipA-like_C"/>
</dbReference>
<dbReference type="PANTHER" id="PTHR37419">
    <property type="entry name" value="SERINE/THREONINE-PROTEIN KINASE TOXIN HIPA"/>
    <property type="match status" value="1"/>
</dbReference>
<dbReference type="GO" id="GO:0005829">
    <property type="term" value="C:cytosol"/>
    <property type="evidence" value="ECO:0007669"/>
    <property type="project" value="TreeGrafter"/>
</dbReference>
<evidence type="ECO:0000256" key="3">
    <source>
        <dbReference type="ARBA" id="ARBA00022777"/>
    </source>
</evidence>
<evidence type="ECO:0000256" key="2">
    <source>
        <dbReference type="ARBA" id="ARBA00022679"/>
    </source>
</evidence>
<evidence type="ECO:0000259" key="5">
    <source>
        <dbReference type="Pfam" id="PF13657"/>
    </source>
</evidence>
<name>A0A2C8ZTA4_9MICO</name>
<keyword evidence="7" id="KW-1185">Reference proteome</keyword>
<evidence type="ECO:0000259" key="4">
    <source>
        <dbReference type="Pfam" id="PF07804"/>
    </source>
</evidence>
<evidence type="ECO:0000313" key="6">
    <source>
        <dbReference type="EMBL" id="SOE68884.1"/>
    </source>
</evidence>
<dbReference type="GO" id="GO:0004674">
    <property type="term" value="F:protein serine/threonine kinase activity"/>
    <property type="evidence" value="ECO:0007669"/>
    <property type="project" value="TreeGrafter"/>
</dbReference>
<dbReference type="InterPro" id="IPR017508">
    <property type="entry name" value="HipA_N1"/>
</dbReference>
<dbReference type="Proteomes" id="UP000219440">
    <property type="component" value="Unassembled WGS sequence"/>
</dbReference>
<feature type="domain" description="HipA N-terminal subdomain 1" evidence="5">
    <location>
        <begin position="25"/>
        <end position="120"/>
    </location>
</feature>
<dbReference type="OrthoDB" id="3182374at2"/>
<feature type="domain" description="HipA-like C-terminal" evidence="4">
    <location>
        <begin position="165"/>
        <end position="379"/>
    </location>
</feature>
<sequence>MTASDLRPDNVYVWTWLRGETGPVVVGEVQQRGGRFVFSYADSYLRCSDAISLYEPEVSLQHSGIERLEGLALPGALRDGSPDFWGRHVIETTRGVDYSAISELGYLLASGSNRFGALDFQASKTEYIPRRTAAPLDELTHAASLLQQKRPLSDSLGTALVHGTTIGGARPKVLFDRGDEHWIAKLPSPSDASFSVVGAETVAMRLARAAGLDVADTEIAVSNGQEVLLVRRFDRGPGGVRHHTVSGLTIAGEDEMYARYVTYPMLLDMLRQRGADPAAVGQELFRRIAYSIAISNSDDHARNHTAFWDGRHLTLTPAYDLTPGPRSGETATQAMAYNREGTKISNFAVLLTSAHIYDLTQRQGRHIIEKVIAAISDGWEDAADAARLSVDDCSLLWGHQFLNPAALYDF</sequence>
<dbReference type="AlphaFoldDB" id="A0A2C8ZTA4"/>
<proteinExistence type="inferred from homology"/>
<comment type="similarity">
    <text evidence="1">Belongs to the HipA Ser/Thr kinase family.</text>
</comment>
<dbReference type="EMBL" id="OCST01000004">
    <property type="protein sequence ID" value="SOE68884.1"/>
    <property type="molecule type" value="Genomic_DNA"/>
</dbReference>
<dbReference type="InterPro" id="IPR052028">
    <property type="entry name" value="HipA_Ser/Thr_kinase"/>
</dbReference>
<reference evidence="6 7" key="1">
    <citation type="submission" date="2017-09" db="EMBL/GenBank/DDBJ databases">
        <authorList>
            <person name="Ehlers B."/>
            <person name="Leendertz F.H."/>
        </authorList>
    </citation>
    <scope>NUCLEOTIDE SEQUENCE [LARGE SCALE GENOMIC DNA]</scope>
    <source>
        <strain evidence="6 7">CGMCC 1.05381</strain>
    </source>
</reference>
<dbReference type="PANTHER" id="PTHR37419:SF8">
    <property type="entry name" value="TOXIN YJJJ"/>
    <property type="match status" value="1"/>
</dbReference>
<gene>
    <name evidence="6" type="ORF">SAMN06296378_1860</name>
</gene>
<dbReference type="Pfam" id="PF13657">
    <property type="entry name" value="Couple_hipA"/>
    <property type="match status" value="1"/>
</dbReference>
<protein>
    <submittedName>
        <fullName evidence="6">Serine/threonine-protein kinase HipA</fullName>
    </submittedName>
</protein>
<organism evidence="6 7">
    <name type="scientific">Salinibacterium xinjiangense</name>
    <dbReference type="NCBI Taxonomy" id="386302"/>
    <lineage>
        <taxon>Bacteria</taxon>
        <taxon>Bacillati</taxon>
        <taxon>Actinomycetota</taxon>
        <taxon>Actinomycetes</taxon>
        <taxon>Micrococcales</taxon>
        <taxon>Microbacteriaceae</taxon>
        <taxon>Salinibacterium</taxon>
    </lineage>
</organism>